<dbReference type="Proteomes" id="UP001302126">
    <property type="component" value="Unassembled WGS sequence"/>
</dbReference>
<reference evidence="2" key="2">
    <citation type="submission" date="2023-05" db="EMBL/GenBank/DDBJ databases">
        <authorList>
            <consortium name="Lawrence Berkeley National Laboratory"/>
            <person name="Steindorff A."/>
            <person name="Hensen N."/>
            <person name="Bonometti L."/>
            <person name="Westerberg I."/>
            <person name="Brannstrom I.O."/>
            <person name="Guillou S."/>
            <person name="Cros-Aarteil S."/>
            <person name="Calhoun S."/>
            <person name="Haridas S."/>
            <person name="Kuo A."/>
            <person name="Mondo S."/>
            <person name="Pangilinan J."/>
            <person name="Riley R."/>
            <person name="Labutti K."/>
            <person name="Andreopoulos B."/>
            <person name="Lipzen A."/>
            <person name="Chen C."/>
            <person name="Yanf M."/>
            <person name="Daum C."/>
            <person name="Ng V."/>
            <person name="Clum A."/>
            <person name="Ohm R."/>
            <person name="Martin F."/>
            <person name="Silar P."/>
            <person name="Natvig D."/>
            <person name="Lalanne C."/>
            <person name="Gautier V."/>
            <person name="Ament-Velasquez S.L."/>
            <person name="Kruys A."/>
            <person name="Hutchinson M.I."/>
            <person name="Powell A.J."/>
            <person name="Barry K."/>
            <person name="Miller A.N."/>
            <person name="Grigoriev I.V."/>
            <person name="Debuchy R."/>
            <person name="Gladieux P."/>
            <person name="Thoren M.H."/>
            <person name="Johannesson H."/>
        </authorList>
    </citation>
    <scope>NUCLEOTIDE SEQUENCE</scope>
    <source>
        <strain evidence="2">PSN309</strain>
    </source>
</reference>
<comment type="caution">
    <text evidence="2">The sequence shown here is derived from an EMBL/GenBank/DDBJ whole genome shotgun (WGS) entry which is preliminary data.</text>
</comment>
<dbReference type="EMBL" id="MU864351">
    <property type="protein sequence ID" value="KAK4193373.1"/>
    <property type="molecule type" value="Genomic_DNA"/>
</dbReference>
<reference evidence="2" key="1">
    <citation type="journal article" date="2023" name="Mol. Phylogenet. Evol.">
        <title>Genome-scale phylogeny and comparative genomics of the fungal order Sordariales.</title>
        <authorList>
            <person name="Hensen N."/>
            <person name="Bonometti L."/>
            <person name="Westerberg I."/>
            <person name="Brannstrom I.O."/>
            <person name="Guillou S."/>
            <person name="Cros-Aarteil S."/>
            <person name="Calhoun S."/>
            <person name="Haridas S."/>
            <person name="Kuo A."/>
            <person name="Mondo S."/>
            <person name="Pangilinan J."/>
            <person name="Riley R."/>
            <person name="LaButti K."/>
            <person name="Andreopoulos B."/>
            <person name="Lipzen A."/>
            <person name="Chen C."/>
            <person name="Yan M."/>
            <person name="Daum C."/>
            <person name="Ng V."/>
            <person name="Clum A."/>
            <person name="Steindorff A."/>
            <person name="Ohm R.A."/>
            <person name="Martin F."/>
            <person name="Silar P."/>
            <person name="Natvig D.O."/>
            <person name="Lalanne C."/>
            <person name="Gautier V."/>
            <person name="Ament-Velasquez S.L."/>
            <person name="Kruys A."/>
            <person name="Hutchinson M.I."/>
            <person name="Powell A.J."/>
            <person name="Barry K."/>
            <person name="Miller A.N."/>
            <person name="Grigoriev I.V."/>
            <person name="Debuchy R."/>
            <person name="Gladieux P."/>
            <person name="Hiltunen Thoren M."/>
            <person name="Johannesson H."/>
        </authorList>
    </citation>
    <scope>NUCLEOTIDE SEQUENCE</scope>
    <source>
        <strain evidence="2">PSN309</strain>
    </source>
</reference>
<accession>A0AAN7AN96</accession>
<evidence type="ECO:0000313" key="2">
    <source>
        <dbReference type="EMBL" id="KAK4193373.1"/>
    </source>
</evidence>
<evidence type="ECO:0000256" key="1">
    <source>
        <dbReference type="SAM" id="Phobius"/>
    </source>
</evidence>
<keyword evidence="1" id="KW-1133">Transmembrane helix</keyword>
<feature type="transmembrane region" description="Helical" evidence="1">
    <location>
        <begin position="20"/>
        <end position="36"/>
    </location>
</feature>
<sequence>MTSGTEIPHWWIEHISSLEFVHILVGLLWLLLHWSCRPSWTLIYSEVGKTARLVYITFSCDFPYLFTTPHIYRNYPQPRSDKLTPQRISFYNEKLRRDTNKQQQYAVRWSFLFCCPRVWKLEDSTGDGDISYTE</sequence>
<name>A0AAN7AN96_9PEZI</name>
<evidence type="ECO:0000313" key="3">
    <source>
        <dbReference type="Proteomes" id="UP001302126"/>
    </source>
</evidence>
<organism evidence="2 3">
    <name type="scientific">Podospora australis</name>
    <dbReference type="NCBI Taxonomy" id="1536484"/>
    <lineage>
        <taxon>Eukaryota</taxon>
        <taxon>Fungi</taxon>
        <taxon>Dikarya</taxon>
        <taxon>Ascomycota</taxon>
        <taxon>Pezizomycotina</taxon>
        <taxon>Sordariomycetes</taxon>
        <taxon>Sordariomycetidae</taxon>
        <taxon>Sordariales</taxon>
        <taxon>Podosporaceae</taxon>
        <taxon>Podospora</taxon>
    </lineage>
</organism>
<proteinExistence type="predicted"/>
<dbReference type="AlphaFoldDB" id="A0AAN7AN96"/>
<keyword evidence="1" id="KW-0812">Transmembrane</keyword>
<gene>
    <name evidence="2" type="ORF">QBC35DRAFT_104059</name>
</gene>
<keyword evidence="1" id="KW-0472">Membrane</keyword>
<keyword evidence="3" id="KW-1185">Reference proteome</keyword>
<protein>
    <submittedName>
        <fullName evidence="2">Uncharacterized protein</fullName>
    </submittedName>
</protein>